<dbReference type="EMBL" id="PQXF01000089">
    <property type="protein sequence ID" value="PXF56688.1"/>
    <property type="molecule type" value="Genomic_DNA"/>
</dbReference>
<gene>
    <name evidence="1" type="ORF">C4B59_16505</name>
</gene>
<proteinExistence type="predicted"/>
<dbReference type="Proteomes" id="UP000248329">
    <property type="component" value="Unassembled WGS sequence"/>
</dbReference>
<sequence>MSDVFIDTNVLLRVFNEEAGFEDTIEDIAEIKSNGNDLNISCITHFELLWGYYLYARGSDFLEKYENVRNVLEIGIVDLAEEDAEVASMRCRSKNKIRDYFIASTVKNRGGSLLTYNVVDFRWIENVYTPHQFLMGKENTGQ</sequence>
<evidence type="ECO:0000313" key="2">
    <source>
        <dbReference type="Proteomes" id="UP000248329"/>
    </source>
</evidence>
<evidence type="ECO:0000313" key="1">
    <source>
        <dbReference type="EMBL" id="PXF56688.1"/>
    </source>
</evidence>
<organism evidence="1 2">
    <name type="scientific">Candidatus Methanogaster sp</name>
    <dbReference type="NCBI Taxonomy" id="3386292"/>
    <lineage>
        <taxon>Archaea</taxon>
        <taxon>Methanobacteriati</taxon>
        <taxon>Methanobacteriota</taxon>
        <taxon>Stenosarchaea group</taxon>
        <taxon>Methanomicrobia</taxon>
        <taxon>Methanosarcinales</taxon>
        <taxon>ANME-2 cluster</taxon>
        <taxon>Candidatus Methanogasteraceae</taxon>
        <taxon>Candidatus Methanogaster</taxon>
    </lineage>
</organism>
<accession>A0AC61KYC5</accession>
<reference evidence="1" key="1">
    <citation type="submission" date="2018-01" db="EMBL/GenBank/DDBJ databases">
        <authorList>
            <person name="Krukenberg V."/>
        </authorList>
    </citation>
    <scope>NUCLEOTIDE SEQUENCE</scope>
    <source>
        <strain evidence="1">E20ANME2</strain>
    </source>
</reference>
<name>A0AC61KYC5_9EURY</name>
<comment type="caution">
    <text evidence="1">The sequence shown here is derived from an EMBL/GenBank/DDBJ whole genome shotgun (WGS) entry which is preliminary data.</text>
</comment>
<protein>
    <submittedName>
        <fullName evidence="1">Uncharacterized protein</fullName>
    </submittedName>
</protein>